<keyword evidence="1" id="KW-1133">Transmembrane helix</keyword>
<evidence type="ECO:0000259" key="2">
    <source>
        <dbReference type="SMART" id="SM00228"/>
    </source>
</evidence>
<feature type="transmembrane region" description="Helical" evidence="1">
    <location>
        <begin position="135"/>
        <end position="154"/>
    </location>
</feature>
<dbReference type="OrthoDB" id="198399at2"/>
<dbReference type="Proteomes" id="UP000051886">
    <property type="component" value="Unassembled WGS sequence"/>
</dbReference>
<name>A0A0R2LE90_9LACO</name>
<dbReference type="SMART" id="SM00228">
    <property type="entry name" value="PDZ"/>
    <property type="match status" value="1"/>
</dbReference>
<dbReference type="AlphaFoldDB" id="A0A0R2LE90"/>
<dbReference type="Pfam" id="PF17820">
    <property type="entry name" value="PDZ_6"/>
    <property type="match status" value="1"/>
</dbReference>
<dbReference type="PATRIC" id="fig|449659.4.peg.573"/>
<gene>
    <name evidence="3" type="ORF">IV66_GL000568</name>
</gene>
<feature type="transmembrane region" description="Helical" evidence="1">
    <location>
        <begin position="250"/>
        <end position="282"/>
    </location>
</feature>
<evidence type="ECO:0000313" key="3">
    <source>
        <dbReference type="EMBL" id="KRN97434.1"/>
    </source>
</evidence>
<dbReference type="EMBL" id="JQCN01000061">
    <property type="protein sequence ID" value="KRN97434.1"/>
    <property type="molecule type" value="Genomic_DNA"/>
</dbReference>
<dbReference type="InterPro" id="IPR001478">
    <property type="entry name" value="PDZ"/>
</dbReference>
<dbReference type="InterPro" id="IPR036034">
    <property type="entry name" value="PDZ_sf"/>
</dbReference>
<feature type="transmembrane region" description="Helical" evidence="1">
    <location>
        <begin position="79"/>
        <end position="96"/>
    </location>
</feature>
<reference evidence="3 4" key="1">
    <citation type="journal article" date="2015" name="Genome Announc.">
        <title>Expanding the biotechnology potential of lactobacilli through comparative genomics of 213 strains and associated genera.</title>
        <authorList>
            <person name="Sun Z."/>
            <person name="Harris H.M."/>
            <person name="McCann A."/>
            <person name="Guo C."/>
            <person name="Argimon S."/>
            <person name="Zhang W."/>
            <person name="Yang X."/>
            <person name="Jeffery I.B."/>
            <person name="Cooney J.C."/>
            <person name="Kagawa T.F."/>
            <person name="Liu W."/>
            <person name="Song Y."/>
            <person name="Salvetti E."/>
            <person name="Wrobel A."/>
            <person name="Rasinkangas P."/>
            <person name="Parkhill J."/>
            <person name="Rea M.C."/>
            <person name="O'Sullivan O."/>
            <person name="Ritari J."/>
            <person name="Douillard F.P."/>
            <person name="Paul Ross R."/>
            <person name="Yang R."/>
            <person name="Briner A.E."/>
            <person name="Felis G.E."/>
            <person name="de Vos W.M."/>
            <person name="Barrangou R."/>
            <person name="Klaenhammer T.R."/>
            <person name="Caufield P.W."/>
            <person name="Cui Y."/>
            <person name="Zhang H."/>
            <person name="O'Toole P.W."/>
        </authorList>
    </citation>
    <scope>NUCLEOTIDE SEQUENCE [LARGE SCALE GENOMIC DNA]</scope>
    <source>
        <strain evidence="3 4">NBRC 103219</strain>
    </source>
</reference>
<sequence length="381" mass="43222">MEFWQIILSYLMQPLIWLGLIMTVVIYRQRISKERRFFRIAIDRDFYEGRHFLKTAFFGLLIGGIISLAAGLMLTTGSIALIEIVGIIVVILLPFFDLSLIGLWLSAAGISVLNLADIADFSIGKMSFSFDGKMLPASVLLLLGIFFLVRSFLLHYKKNTWFTPRIKGGKRGRRVAYYNWKEFSVIPLIILFPVDTFQSSWSYWPVFSFNGRSFGIMLLPLLIAAALCVFKEEPQVILSRFYKQSLILSILSVVLAVCGLFYPLVAVLGIVIVGILAVYYYFQRKHVDEKGQRWYVETNDGVRVIAVIPNTPAAKMGIQKGDTILDCNKEVVRNEPELYAALQKNSAYCHLKIRTFEGDLKITESAIYADAPHEIGLILFQ</sequence>
<protein>
    <recommendedName>
        <fullName evidence="2">PDZ domain-containing protein</fullName>
    </recommendedName>
</protein>
<feature type="transmembrane region" description="Helical" evidence="1">
    <location>
        <begin position="52"/>
        <end position="73"/>
    </location>
</feature>
<dbReference type="RefSeq" id="WP_017868613.1">
    <property type="nucleotide sequence ID" value="NZ_BJYB01000009.1"/>
</dbReference>
<keyword evidence="4" id="KW-1185">Reference proteome</keyword>
<proteinExistence type="predicted"/>
<feature type="transmembrane region" description="Helical" evidence="1">
    <location>
        <begin position="6"/>
        <end position="27"/>
    </location>
</feature>
<feature type="transmembrane region" description="Helical" evidence="1">
    <location>
        <begin position="214"/>
        <end position="230"/>
    </location>
</feature>
<dbReference type="Gene3D" id="2.30.42.10">
    <property type="match status" value="1"/>
</dbReference>
<dbReference type="STRING" id="449659.IV66_GL000568"/>
<accession>A0A0R2LE90</accession>
<keyword evidence="1" id="KW-0812">Transmembrane</keyword>
<feature type="transmembrane region" description="Helical" evidence="1">
    <location>
        <begin position="103"/>
        <end position="123"/>
    </location>
</feature>
<dbReference type="SUPFAM" id="SSF50156">
    <property type="entry name" value="PDZ domain-like"/>
    <property type="match status" value="1"/>
</dbReference>
<organism evidence="3 4">
    <name type="scientific">Ligilactobacillus pobuzihii</name>
    <dbReference type="NCBI Taxonomy" id="449659"/>
    <lineage>
        <taxon>Bacteria</taxon>
        <taxon>Bacillati</taxon>
        <taxon>Bacillota</taxon>
        <taxon>Bacilli</taxon>
        <taxon>Lactobacillales</taxon>
        <taxon>Lactobacillaceae</taxon>
        <taxon>Ligilactobacillus</taxon>
    </lineage>
</organism>
<dbReference type="InterPro" id="IPR041489">
    <property type="entry name" value="PDZ_6"/>
</dbReference>
<keyword evidence="1" id="KW-0472">Membrane</keyword>
<evidence type="ECO:0000256" key="1">
    <source>
        <dbReference type="SAM" id="Phobius"/>
    </source>
</evidence>
<feature type="transmembrane region" description="Helical" evidence="1">
    <location>
        <begin position="175"/>
        <end position="194"/>
    </location>
</feature>
<feature type="domain" description="PDZ" evidence="2">
    <location>
        <begin position="266"/>
        <end position="357"/>
    </location>
</feature>
<evidence type="ECO:0000313" key="4">
    <source>
        <dbReference type="Proteomes" id="UP000051886"/>
    </source>
</evidence>
<comment type="caution">
    <text evidence="3">The sequence shown here is derived from an EMBL/GenBank/DDBJ whole genome shotgun (WGS) entry which is preliminary data.</text>
</comment>